<dbReference type="Pfam" id="PF02441">
    <property type="entry name" value="Flavoprotein"/>
    <property type="match status" value="1"/>
</dbReference>
<proteinExistence type="inferred from homology"/>
<keyword evidence="3 4" id="KW-0285">Flavoprotein</keyword>
<keyword evidence="8" id="KW-1185">Reference proteome</keyword>
<keyword evidence="3" id="KW-0460">Magnesium</keyword>
<evidence type="ECO:0000256" key="3">
    <source>
        <dbReference type="HAMAP-Rule" id="MF_02225"/>
    </source>
</evidence>
<keyword evidence="1 3" id="KW-0210">Decarboxylase</keyword>
<dbReference type="InterPro" id="IPR035929">
    <property type="entry name" value="CoaB-like_sf"/>
</dbReference>
<comment type="pathway">
    <text evidence="3 4">Cofactor biosynthesis; coenzyme A biosynthesis; CoA from (R)-pantothenate: step 3/5.</text>
</comment>
<feature type="binding site" evidence="3">
    <location>
        <position position="336"/>
    </location>
    <ligand>
        <name>CTP</name>
        <dbReference type="ChEBI" id="CHEBI:37563"/>
    </ligand>
</feature>
<dbReference type="PANTHER" id="PTHR14359">
    <property type="entry name" value="HOMO-OLIGOMERIC FLAVIN CONTAINING CYS DECARBOXYLASE FAMILY"/>
    <property type="match status" value="1"/>
</dbReference>
<comment type="catalytic activity">
    <reaction evidence="3 4">
        <text>N-[(R)-4-phosphopantothenoyl]-L-cysteine + H(+) = (R)-4'-phosphopantetheine + CO2</text>
        <dbReference type="Rhea" id="RHEA:16793"/>
        <dbReference type="ChEBI" id="CHEBI:15378"/>
        <dbReference type="ChEBI" id="CHEBI:16526"/>
        <dbReference type="ChEBI" id="CHEBI:59458"/>
        <dbReference type="ChEBI" id="CHEBI:61723"/>
        <dbReference type="EC" id="4.1.1.36"/>
    </reaction>
</comment>
<dbReference type="GO" id="GO:0010181">
    <property type="term" value="F:FMN binding"/>
    <property type="evidence" value="ECO:0007669"/>
    <property type="project" value="UniProtKB-UniRule"/>
</dbReference>
<comment type="similarity">
    <text evidence="3 4">In the C-terminal section; belongs to the PPC synthetase family.</text>
</comment>
<gene>
    <name evidence="3" type="primary">coaBC</name>
    <name evidence="7" type="ORF">SAMN05216526_1011</name>
</gene>
<dbReference type="AlphaFoldDB" id="A0A1R3VVR7"/>
<dbReference type="RefSeq" id="WP_076755431.1">
    <property type="nucleotide sequence ID" value="NZ_CP023018.1"/>
</dbReference>
<dbReference type="Proteomes" id="UP000223759">
    <property type="component" value="Unassembled WGS sequence"/>
</dbReference>
<feature type="binding site" evidence="3">
    <location>
        <position position="322"/>
    </location>
    <ligand>
        <name>CTP</name>
        <dbReference type="ChEBI" id="CHEBI:37563"/>
    </ligand>
</feature>
<dbReference type="Gene3D" id="3.40.50.1950">
    <property type="entry name" value="Flavin prenyltransferase-like"/>
    <property type="match status" value="1"/>
</dbReference>
<feature type="region of interest" description="Phosphopantothenate--cysteine ligase" evidence="3">
    <location>
        <begin position="190"/>
        <end position="397"/>
    </location>
</feature>
<dbReference type="EC" id="6.3.2.5" evidence="3"/>
<evidence type="ECO:0000259" key="6">
    <source>
        <dbReference type="Pfam" id="PF04127"/>
    </source>
</evidence>
<keyword evidence="3 4" id="KW-0436">Ligase</keyword>
<dbReference type="UniPathway" id="UPA00241">
    <property type="reaction ID" value="UER00353"/>
</dbReference>
<keyword evidence="2 3" id="KW-0456">Lyase</keyword>
<feature type="domain" description="DNA/pantothenate metabolism flavoprotein C-terminal" evidence="6">
    <location>
        <begin position="185"/>
        <end position="392"/>
    </location>
</feature>
<dbReference type="Pfam" id="PF04127">
    <property type="entry name" value="DFP"/>
    <property type="match status" value="1"/>
</dbReference>
<evidence type="ECO:0000256" key="2">
    <source>
        <dbReference type="ARBA" id="ARBA00023239"/>
    </source>
</evidence>
<dbReference type="InterPro" id="IPR007085">
    <property type="entry name" value="DNA/pantothenate-metab_flavo_C"/>
</dbReference>
<dbReference type="InterPro" id="IPR003382">
    <property type="entry name" value="Flavoprotein"/>
</dbReference>
<feature type="binding site" evidence="3">
    <location>
        <position position="340"/>
    </location>
    <ligand>
        <name>CTP</name>
        <dbReference type="ChEBI" id="CHEBI:37563"/>
    </ligand>
</feature>
<feature type="active site" description="Proton donor" evidence="3">
    <location>
        <position position="158"/>
    </location>
</feature>
<protein>
    <recommendedName>
        <fullName evidence="3">Coenzyme A biosynthesis bifunctional protein CoaBC</fullName>
    </recommendedName>
    <alternativeName>
        <fullName evidence="3">DNA/pantothenate metabolism flavoprotein</fullName>
    </alternativeName>
    <alternativeName>
        <fullName evidence="3">Phosphopantothenoylcysteine synthetase/decarboxylase</fullName>
        <shortName evidence="3">PPCS-PPCDC</shortName>
    </alternativeName>
    <domain>
        <recommendedName>
            <fullName evidence="3">Phosphopantothenoylcysteine decarboxylase</fullName>
            <shortName evidence="3">PPC decarboxylase</shortName>
            <shortName evidence="3">PPC-DC</shortName>
            <ecNumber evidence="3">4.1.1.36</ecNumber>
        </recommendedName>
        <alternativeName>
            <fullName evidence="3">CoaC</fullName>
        </alternativeName>
    </domain>
    <domain>
        <recommendedName>
            <fullName evidence="3">Phosphopantothenate--cysteine ligase</fullName>
            <ecNumber evidence="3">6.3.2.5</ecNumber>
        </recommendedName>
        <alternativeName>
            <fullName evidence="3">CoaB</fullName>
        </alternativeName>
        <alternativeName>
            <fullName evidence="3">Phosphopantothenoylcysteine synthetase</fullName>
            <shortName evidence="3">PPC synthetase</shortName>
            <shortName evidence="3">PPC-S</shortName>
        </alternativeName>
    </domain>
</protein>
<dbReference type="HAMAP" id="MF_02225">
    <property type="entry name" value="CoaBC"/>
    <property type="match status" value="1"/>
</dbReference>
<dbReference type="InterPro" id="IPR036551">
    <property type="entry name" value="Flavin_trans-like"/>
</dbReference>
<dbReference type="GO" id="GO:0015937">
    <property type="term" value="P:coenzyme A biosynthetic process"/>
    <property type="evidence" value="ECO:0007669"/>
    <property type="project" value="UniProtKB-UniRule"/>
</dbReference>
<comment type="function">
    <text evidence="3">Catalyzes two sequential steps in the biosynthesis of coenzyme A. In the first step cysteine is conjugated to 4'-phosphopantothenate to form 4-phosphopantothenoylcysteine. In the second step the latter compound is decarboxylated to form 4'-phosphopantotheine.</text>
</comment>
<dbReference type="EC" id="4.1.1.36" evidence="3"/>
<comment type="similarity">
    <text evidence="3 4">In the N-terminal section; belongs to the HFCD (homo-oligomeric flavin containing Cys decarboxylase) superfamily.</text>
</comment>
<evidence type="ECO:0000313" key="8">
    <source>
        <dbReference type="Proteomes" id="UP000223759"/>
    </source>
</evidence>
<dbReference type="NCBIfam" id="TIGR00521">
    <property type="entry name" value="coaBC_dfp"/>
    <property type="match status" value="1"/>
</dbReference>
<feature type="domain" description="Flavoprotein" evidence="5">
    <location>
        <begin position="7"/>
        <end position="173"/>
    </location>
</feature>
<dbReference type="GO" id="GO:0015941">
    <property type="term" value="P:pantothenate catabolic process"/>
    <property type="evidence" value="ECO:0007669"/>
    <property type="project" value="InterPro"/>
</dbReference>
<keyword evidence="3" id="KW-0511">Multifunctional enzyme</keyword>
<comment type="pathway">
    <text evidence="3 4">Cofactor biosynthesis; coenzyme A biosynthesis; CoA from (R)-pantothenate: step 2/5.</text>
</comment>
<feature type="region of interest" description="Phosphopantothenoylcysteine decarboxylase" evidence="3">
    <location>
        <begin position="1"/>
        <end position="189"/>
    </location>
</feature>
<feature type="binding site" evidence="3">
    <location>
        <position position="288"/>
    </location>
    <ligand>
        <name>CTP</name>
        <dbReference type="ChEBI" id="CHEBI:37563"/>
    </ligand>
</feature>
<comment type="caution">
    <text evidence="3">Lacks conserved residue(s) required for the propagation of feature annotation.</text>
</comment>
<dbReference type="InterPro" id="IPR005252">
    <property type="entry name" value="CoaBC"/>
</dbReference>
<dbReference type="GO" id="GO:0004632">
    <property type="term" value="F:phosphopantothenate--cysteine ligase activity"/>
    <property type="evidence" value="ECO:0007669"/>
    <property type="project" value="UniProtKB-UniRule"/>
</dbReference>
<organism evidence="7 8">
    <name type="scientific">Ectothiorhodosinus mongolicus</name>
    <dbReference type="NCBI Taxonomy" id="233100"/>
    <lineage>
        <taxon>Bacteria</taxon>
        <taxon>Pseudomonadati</taxon>
        <taxon>Pseudomonadota</taxon>
        <taxon>Gammaproteobacteria</taxon>
        <taxon>Chromatiales</taxon>
        <taxon>Ectothiorhodospiraceae</taxon>
        <taxon>Ectothiorhodosinus</taxon>
    </lineage>
</organism>
<dbReference type="PANTHER" id="PTHR14359:SF6">
    <property type="entry name" value="PHOSPHOPANTOTHENOYLCYSTEINE DECARBOXYLASE"/>
    <property type="match status" value="1"/>
</dbReference>
<evidence type="ECO:0000313" key="7">
    <source>
        <dbReference type="EMBL" id="SIT69132.1"/>
    </source>
</evidence>
<dbReference type="GO" id="GO:0046872">
    <property type="term" value="F:metal ion binding"/>
    <property type="evidence" value="ECO:0007669"/>
    <property type="project" value="UniProtKB-KW"/>
</dbReference>
<evidence type="ECO:0000256" key="4">
    <source>
        <dbReference type="RuleBase" id="RU364078"/>
    </source>
</evidence>
<feature type="binding site" evidence="3">
    <location>
        <position position="278"/>
    </location>
    <ligand>
        <name>CTP</name>
        <dbReference type="ChEBI" id="CHEBI:37563"/>
    </ligand>
</feature>
<comment type="cofactor">
    <cofactor evidence="3">
        <name>FMN</name>
        <dbReference type="ChEBI" id="CHEBI:58210"/>
    </cofactor>
    <text evidence="3">Binds 1 FMN per subunit.</text>
</comment>
<dbReference type="GO" id="GO:0071513">
    <property type="term" value="C:phosphopantothenoylcysteine decarboxylase complex"/>
    <property type="evidence" value="ECO:0007669"/>
    <property type="project" value="TreeGrafter"/>
</dbReference>
<comment type="cofactor">
    <cofactor evidence="3">
        <name>Mg(2+)</name>
        <dbReference type="ChEBI" id="CHEBI:18420"/>
    </cofactor>
</comment>
<reference evidence="7 8" key="1">
    <citation type="submission" date="2017-01" db="EMBL/GenBank/DDBJ databases">
        <authorList>
            <person name="Mah S.A."/>
            <person name="Swanson W.J."/>
            <person name="Moy G.W."/>
            <person name="Vacquier V.D."/>
        </authorList>
    </citation>
    <scope>NUCLEOTIDE SEQUENCE [LARGE SCALE GENOMIC DNA]</scope>
    <source>
        <strain evidence="7 8">M9</strain>
    </source>
</reference>
<dbReference type="STRING" id="233100.SAMN05216526_1011"/>
<evidence type="ECO:0000256" key="1">
    <source>
        <dbReference type="ARBA" id="ARBA00022793"/>
    </source>
</evidence>
<dbReference type="OrthoDB" id="9802554at2"/>
<dbReference type="EMBL" id="FTPK01000002">
    <property type="protein sequence ID" value="SIT69132.1"/>
    <property type="molecule type" value="Genomic_DNA"/>
</dbReference>
<evidence type="ECO:0000259" key="5">
    <source>
        <dbReference type="Pfam" id="PF02441"/>
    </source>
</evidence>
<name>A0A1R3VVR7_9GAMM</name>
<sequence>MSLTGQKILLGVSAGIAAYKSCELVRRLIEAGAEVRVVMTRSATEFVTPLTFQALSGHPVRTDLFDAQAEAGMDHIELARWPDQVLIAPATADLMARLAHGLADDLLTTVCLATQAPIALAPTMNQGMWSAPATQRNVRLLDALGYRLYGPSSGEQACGDVGPGRMWEPQQLLEALQTTGVNGPLAGLHILLTAGPTREPIDPVRYLSNRSSGRMGFALAAAARRAGAQVTLVHGPVTIPIPAGIEAVAVETAQQMHTAVMSRVSSADVFIATAAVADYRPESPASEKIKKQSEHLQLELARTSDILAEVAALPRRPFVVGFAAETQQVKQHALAKLESKQLDMIAANDVSAGQGFDQEDNALQVFWPGGEHMLPRQSKHQLAEALLQLVAERVKQK</sequence>
<comment type="catalytic activity">
    <reaction evidence="3 4">
        <text>(R)-4'-phosphopantothenate + L-cysteine + CTP = N-[(R)-4-phosphopantothenoyl]-L-cysteine + CMP + diphosphate + H(+)</text>
        <dbReference type="Rhea" id="RHEA:19397"/>
        <dbReference type="ChEBI" id="CHEBI:10986"/>
        <dbReference type="ChEBI" id="CHEBI:15378"/>
        <dbReference type="ChEBI" id="CHEBI:33019"/>
        <dbReference type="ChEBI" id="CHEBI:35235"/>
        <dbReference type="ChEBI" id="CHEBI:37563"/>
        <dbReference type="ChEBI" id="CHEBI:59458"/>
        <dbReference type="ChEBI" id="CHEBI:60377"/>
        <dbReference type="EC" id="6.3.2.5"/>
    </reaction>
</comment>
<dbReference type="SUPFAM" id="SSF102645">
    <property type="entry name" value="CoaB-like"/>
    <property type="match status" value="1"/>
</dbReference>
<comment type="function">
    <text evidence="4">Catalyzes two steps in the biosynthesis of coenzyme A. In the first step cysteine is conjugated to 4'-phosphopantothenate to form 4-phosphopantothenoylcysteine, in the latter compound is decarboxylated to form 4'-phosphopantotheine.</text>
</comment>
<dbReference type="GO" id="GO:0004633">
    <property type="term" value="F:phosphopantothenoylcysteine decarboxylase activity"/>
    <property type="evidence" value="ECO:0007669"/>
    <property type="project" value="UniProtKB-UniRule"/>
</dbReference>
<keyword evidence="3 4" id="KW-0288">FMN</keyword>
<accession>A0A1R3VVR7</accession>
<keyword evidence="3" id="KW-0479">Metal-binding</keyword>
<dbReference type="Gene3D" id="3.40.50.10300">
    <property type="entry name" value="CoaB-like"/>
    <property type="match status" value="1"/>
</dbReference>
<dbReference type="SUPFAM" id="SSF52507">
    <property type="entry name" value="Homo-oligomeric flavin-containing Cys decarboxylases, HFCD"/>
    <property type="match status" value="1"/>
</dbReference>